<evidence type="ECO:0000259" key="1">
    <source>
        <dbReference type="PROSITE" id="PS50106"/>
    </source>
</evidence>
<dbReference type="KEGG" id="loa:LOAG_13149"/>
<evidence type="ECO:0000313" key="2">
    <source>
        <dbReference type="EMBL" id="EFO15360.1"/>
    </source>
</evidence>
<organism evidence="2">
    <name type="scientific">Loa loa</name>
    <name type="common">Eye worm</name>
    <name type="synonym">Filaria loa</name>
    <dbReference type="NCBI Taxonomy" id="7209"/>
    <lineage>
        <taxon>Eukaryota</taxon>
        <taxon>Metazoa</taxon>
        <taxon>Ecdysozoa</taxon>
        <taxon>Nematoda</taxon>
        <taxon>Chromadorea</taxon>
        <taxon>Rhabditida</taxon>
        <taxon>Spirurina</taxon>
        <taxon>Spiruromorpha</taxon>
        <taxon>Filarioidea</taxon>
        <taxon>Onchocercidae</taxon>
        <taxon>Loa</taxon>
    </lineage>
</organism>
<dbReference type="GO" id="GO:0044233">
    <property type="term" value="C:mitochondria-associated endoplasmic reticulum membrane contact site"/>
    <property type="evidence" value="ECO:0007669"/>
    <property type="project" value="InterPro"/>
</dbReference>
<proteinExistence type="predicted"/>
<dbReference type="InParanoid" id="A0A1S0TJZ6"/>
<protein>
    <recommendedName>
        <fullName evidence="1">PDZ domain-containing protein</fullName>
    </recommendedName>
</protein>
<dbReference type="PANTHER" id="PTHR21519">
    <property type="entry name" value="PDZ DOMAIN-CONTAINING PROTEIN 8"/>
    <property type="match status" value="1"/>
</dbReference>
<dbReference type="AlphaFoldDB" id="A0A1S0TJZ6"/>
<dbReference type="InterPro" id="IPR041489">
    <property type="entry name" value="PDZ_6"/>
</dbReference>
<dbReference type="GeneID" id="9950620"/>
<dbReference type="InterPro" id="IPR039275">
    <property type="entry name" value="PDZD8"/>
</dbReference>
<dbReference type="EMBL" id="JH712595">
    <property type="protein sequence ID" value="EFO15360.1"/>
    <property type="molecule type" value="Genomic_DNA"/>
</dbReference>
<reference evidence="2" key="1">
    <citation type="submission" date="2012-04" db="EMBL/GenBank/DDBJ databases">
        <title>The Genome Sequence of Loa loa.</title>
        <authorList>
            <consortium name="The Broad Institute Genome Sequencing Platform"/>
            <consortium name="Broad Institute Genome Sequencing Center for Infectious Disease"/>
            <person name="Nutman T.B."/>
            <person name="Fink D.L."/>
            <person name="Russ C."/>
            <person name="Young S."/>
            <person name="Zeng Q."/>
            <person name="Gargeya S."/>
            <person name="Alvarado L."/>
            <person name="Berlin A."/>
            <person name="Chapman S.B."/>
            <person name="Chen Z."/>
            <person name="Freedman E."/>
            <person name="Gellesch M."/>
            <person name="Goldberg J."/>
            <person name="Griggs A."/>
            <person name="Gujja S."/>
            <person name="Heilman E.R."/>
            <person name="Heiman D."/>
            <person name="Howarth C."/>
            <person name="Mehta T."/>
            <person name="Neiman D."/>
            <person name="Pearson M."/>
            <person name="Roberts A."/>
            <person name="Saif S."/>
            <person name="Shea T."/>
            <person name="Shenoy N."/>
            <person name="Sisk P."/>
            <person name="Stolte C."/>
            <person name="Sykes S."/>
            <person name="White J."/>
            <person name="Yandava C."/>
            <person name="Haas B."/>
            <person name="Henn M.R."/>
            <person name="Nusbaum C."/>
            <person name="Birren B."/>
        </authorList>
    </citation>
    <scope>NUCLEOTIDE SEQUENCE [LARGE SCALE GENOMIC DNA]</scope>
</reference>
<dbReference type="Gene3D" id="2.30.42.10">
    <property type="match status" value="1"/>
</dbReference>
<dbReference type="OrthoDB" id="5873695at2759"/>
<dbReference type="InterPro" id="IPR036034">
    <property type="entry name" value="PDZ_sf"/>
</dbReference>
<dbReference type="RefSeq" id="XP_003148708.1">
    <property type="nucleotide sequence ID" value="XM_003148660.1"/>
</dbReference>
<dbReference type="GO" id="GO:1990456">
    <property type="term" value="P:mitochondrion-endoplasmic reticulum membrane tethering"/>
    <property type="evidence" value="ECO:0007669"/>
    <property type="project" value="InterPro"/>
</dbReference>
<dbReference type="Pfam" id="PF17820">
    <property type="entry name" value="PDZ_6"/>
    <property type="match status" value="1"/>
</dbReference>
<dbReference type="CTD" id="9950620"/>
<dbReference type="GO" id="GO:0005739">
    <property type="term" value="C:mitochondrion"/>
    <property type="evidence" value="ECO:0007669"/>
    <property type="project" value="GOC"/>
</dbReference>
<dbReference type="PANTHER" id="PTHR21519:SF1">
    <property type="entry name" value="PDZ DOMAIN-CONTAINING PROTEIN 8"/>
    <property type="match status" value="1"/>
</dbReference>
<gene>
    <name evidence="2" type="ORF">LOAG_13149</name>
</gene>
<dbReference type="GO" id="GO:0051560">
    <property type="term" value="P:mitochondrial calcium ion homeostasis"/>
    <property type="evidence" value="ECO:0007669"/>
    <property type="project" value="InterPro"/>
</dbReference>
<dbReference type="PROSITE" id="PS50106">
    <property type="entry name" value="PDZ"/>
    <property type="match status" value="1"/>
</dbReference>
<accession>A0A1S0TJZ6</accession>
<feature type="domain" description="PDZ" evidence="1">
    <location>
        <begin position="1"/>
        <end position="65"/>
    </location>
</feature>
<dbReference type="InterPro" id="IPR001478">
    <property type="entry name" value="PDZ"/>
</dbReference>
<name>A0A1S0TJZ6_LOALO</name>
<feature type="non-terminal residue" evidence="2">
    <location>
        <position position="1"/>
    </location>
</feature>
<dbReference type="SUPFAM" id="SSF50156">
    <property type="entry name" value="PDZ domain-like"/>
    <property type="match status" value="1"/>
</dbReference>
<sequence length="194" mass="21764">LISNTGVRSVQISTVESFSSAERCGFKAGDVVLAVNNVPVTSERQLNKLLTGTSSELSVLVDRLIYEKDDTSLSTLNIDGNDSASFGDFDEIIVPEIFENVNKSEQMEALGKGSRRRSRSATTFNSNISSNDFTVNVLKDRRVFHLCIDGKFTNFSKISKHSDLMKMSQLETERDCILRKHVRVRRVRTLILLQ</sequence>